<gene>
    <name evidence="2" type="ORF">H9716_05290</name>
</gene>
<dbReference type="PANTHER" id="PTHR42924">
    <property type="entry name" value="EXONUCLEASE"/>
    <property type="match status" value="1"/>
</dbReference>
<dbReference type="GO" id="GO:0004534">
    <property type="term" value="F:5'-3' RNA exonuclease activity"/>
    <property type="evidence" value="ECO:0007669"/>
    <property type="project" value="TreeGrafter"/>
</dbReference>
<dbReference type="SMART" id="SM00481">
    <property type="entry name" value="POLIIIAc"/>
    <property type="match status" value="1"/>
</dbReference>
<reference evidence="2" key="2">
    <citation type="submission" date="2021-04" db="EMBL/GenBank/DDBJ databases">
        <authorList>
            <person name="Gilroy R."/>
        </authorList>
    </citation>
    <scope>NUCLEOTIDE SEQUENCE</scope>
    <source>
        <strain evidence="2">CHK188-4685</strain>
    </source>
</reference>
<dbReference type="SUPFAM" id="SSF89550">
    <property type="entry name" value="PHP domain-like"/>
    <property type="match status" value="1"/>
</dbReference>
<comment type="caution">
    <text evidence="2">The sequence shown here is derived from an EMBL/GenBank/DDBJ whole genome shotgun (WGS) entry which is preliminary data.</text>
</comment>
<dbReference type="PANTHER" id="PTHR42924:SF3">
    <property type="entry name" value="POLYMERASE_HISTIDINOL PHOSPHATASE N-TERMINAL DOMAIN-CONTAINING PROTEIN"/>
    <property type="match status" value="1"/>
</dbReference>
<sequence>MNLFYDLHIHSCLSPCGDEDMTPANIAGMAMVKGLDLIALTDHNSCRNCPALLAAAKEYGILAMPGIEVTTAEEVHAVCLFGNLEAALDFDAYVYARLMKFPNREEIFGRQQIYDCHDQICAEEPNLLINATEISFQELWELALKFDGVMFPAHIDKNANSLIANLGFIPPDSCFVTAEVKDLGKLHGLKRDHPYLEGCRIISNSDAHYLEHINEPRLTLQVEERSRRAVVEALKKRMEITLSPEAAAPGSKR</sequence>
<accession>A0A9D2L792</accession>
<dbReference type="Gene3D" id="3.20.20.140">
    <property type="entry name" value="Metal-dependent hydrolases"/>
    <property type="match status" value="1"/>
</dbReference>
<organism evidence="2 3">
    <name type="scientific">Candidatus Enterocloster faecavium</name>
    <dbReference type="NCBI Taxonomy" id="2838560"/>
    <lineage>
        <taxon>Bacteria</taxon>
        <taxon>Bacillati</taxon>
        <taxon>Bacillota</taxon>
        <taxon>Clostridia</taxon>
        <taxon>Lachnospirales</taxon>
        <taxon>Lachnospiraceae</taxon>
        <taxon>Enterocloster</taxon>
    </lineage>
</organism>
<dbReference type="InterPro" id="IPR016195">
    <property type="entry name" value="Pol/histidinol_Pase-like"/>
</dbReference>
<dbReference type="Pfam" id="PF02811">
    <property type="entry name" value="PHP"/>
    <property type="match status" value="1"/>
</dbReference>
<dbReference type="InterPro" id="IPR004013">
    <property type="entry name" value="PHP_dom"/>
</dbReference>
<name>A0A9D2L792_9FIRM</name>
<dbReference type="Proteomes" id="UP000886804">
    <property type="component" value="Unassembled WGS sequence"/>
</dbReference>
<protein>
    <submittedName>
        <fullName evidence="2">PHP domain-containing protein</fullName>
    </submittedName>
</protein>
<dbReference type="AlphaFoldDB" id="A0A9D2L792"/>
<dbReference type="GO" id="GO:0035312">
    <property type="term" value="F:5'-3' DNA exonuclease activity"/>
    <property type="evidence" value="ECO:0007669"/>
    <property type="project" value="TreeGrafter"/>
</dbReference>
<evidence type="ECO:0000313" key="2">
    <source>
        <dbReference type="EMBL" id="HJB07263.1"/>
    </source>
</evidence>
<evidence type="ECO:0000259" key="1">
    <source>
        <dbReference type="SMART" id="SM00481"/>
    </source>
</evidence>
<dbReference type="CDD" id="cd07432">
    <property type="entry name" value="PHP_HisPPase"/>
    <property type="match status" value="1"/>
</dbReference>
<dbReference type="EMBL" id="DWYS01000062">
    <property type="protein sequence ID" value="HJB07263.1"/>
    <property type="molecule type" value="Genomic_DNA"/>
</dbReference>
<proteinExistence type="predicted"/>
<dbReference type="InterPro" id="IPR052018">
    <property type="entry name" value="PHP_domain"/>
</dbReference>
<evidence type="ECO:0000313" key="3">
    <source>
        <dbReference type="Proteomes" id="UP000886804"/>
    </source>
</evidence>
<reference evidence="2" key="1">
    <citation type="journal article" date="2021" name="PeerJ">
        <title>Extensive microbial diversity within the chicken gut microbiome revealed by metagenomics and culture.</title>
        <authorList>
            <person name="Gilroy R."/>
            <person name="Ravi A."/>
            <person name="Getino M."/>
            <person name="Pursley I."/>
            <person name="Horton D.L."/>
            <person name="Alikhan N.F."/>
            <person name="Baker D."/>
            <person name="Gharbi K."/>
            <person name="Hall N."/>
            <person name="Watson M."/>
            <person name="Adriaenssens E.M."/>
            <person name="Foster-Nyarko E."/>
            <person name="Jarju S."/>
            <person name="Secka A."/>
            <person name="Antonio M."/>
            <person name="Oren A."/>
            <person name="Chaudhuri R.R."/>
            <person name="La Ragione R."/>
            <person name="Hildebrand F."/>
            <person name="Pallen M.J."/>
        </authorList>
    </citation>
    <scope>NUCLEOTIDE SEQUENCE</scope>
    <source>
        <strain evidence="2">CHK188-4685</strain>
    </source>
</reference>
<dbReference type="InterPro" id="IPR003141">
    <property type="entry name" value="Pol/His_phosphatase_N"/>
</dbReference>
<feature type="domain" description="Polymerase/histidinol phosphatase N-terminal" evidence="1">
    <location>
        <begin position="5"/>
        <end position="73"/>
    </location>
</feature>